<dbReference type="InterPro" id="IPR029044">
    <property type="entry name" value="Nucleotide-diphossugar_trans"/>
</dbReference>
<evidence type="ECO:0000259" key="1">
    <source>
        <dbReference type="Pfam" id="PF00535"/>
    </source>
</evidence>
<dbReference type="PANTHER" id="PTHR43179">
    <property type="entry name" value="RHAMNOSYLTRANSFERASE WBBL"/>
    <property type="match status" value="1"/>
</dbReference>
<evidence type="ECO:0000313" key="2">
    <source>
        <dbReference type="EMBL" id="OGY36609.1"/>
    </source>
</evidence>
<dbReference type="SUPFAM" id="SSF53448">
    <property type="entry name" value="Nucleotide-diphospho-sugar transferases"/>
    <property type="match status" value="1"/>
</dbReference>
<reference evidence="2 3" key="1">
    <citation type="journal article" date="2016" name="Nat. Commun.">
        <title>Thousands of microbial genomes shed light on interconnected biogeochemical processes in an aquifer system.</title>
        <authorList>
            <person name="Anantharaman K."/>
            <person name="Brown C.T."/>
            <person name="Hug L.A."/>
            <person name="Sharon I."/>
            <person name="Castelle C.J."/>
            <person name="Probst A.J."/>
            <person name="Thomas B.C."/>
            <person name="Singh A."/>
            <person name="Wilkins M.J."/>
            <person name="Karaoz U."/>
            <person name="Brodie E.L."/>
            <person name="Williams K.H."/>
            <person name="Hubbard S.S."/>
            <person name="Banfield J.F."/>
        </authorList>
    </citation>
    <scope>NUCLEOTIDE SEQUENCE [LARGE SCALE GENOMIC DNA]</scope>
</reference>
<sequence length="267" mass="30905">MKLSIIIVNYKMWQLTRALVESLLKDLPKSTEIIVVDNNSGDDSVYLLRSDFPEITVLDNPENMGLAAGVNMALKKAKGSYYLILNPDMVALPGAVQTLIDFMDKNPEVGVSGGKLISPNGKLQYSCYRFYTIMTIIYRRTFLGKTAMGKQTIRNFLMKDFDHAEIKDVDWLMGACLMVRKKAIEKIGKMDEQFFLYFEDVDWCRRFWEGGWRVMYVPSAVFSHFHQRSSERNAIIGVLTNRPTREHIKSAIKYFWKFRGKEMPKHE</sequence>
<dbReference type="Pfam" id="PF00535">
    <property type="entry name" value="Glycos_transf_2"/>
    <property type="match status" value="1"/>
</dbReference>
<name>A0A1G1X9C3_9BACT</name>
<comment type="caution">
    <text evidence="2">The sequence shown here is derived from an EMBL/GenBank/DDBJ whole genome shotgun (WGS) entry which is preliminary data.</text>
</comment>
<protein>
    <recommendedName>
        <fullName evidence="1">Glycosyltransferase 2-like domain-containing protein</fullName>
    </recommendedName>
</protein>
<dbReference type="AlphaFoldDB" id="A0A1G1X9C3"/>
<feature type="domain" description="Glycosyltransferase 2-like" evidence="1">
    <location>
        <begin position="4"/>
        <end position="186"/>
    </location>
</feature>
<proteinExistence type="predicted"/>
<dbReference type="Gene3D" id="3.90.550.10">
    <property type="entry name" value="Spore Coat Polysaccharide Biosynthesis Protein SpsA, Chain A"/>
    <property type="match status" value="1"/>
</dbReference>
<dbReference type="PANTHER" id="PTHR43179:SF7">
    <property type="entry name" value="RHAMNOSYLTRANSFERASE WBBL"/>
    <property type="match status" value="1"/>
</dbReference>
<dbReference type="CDD" id="cd04186">
    <property type="entry name" value="GT_2_like_c"/>
    <property type="match status" value="1"/>
</dbReference>
<organism evidence="2 3">
    <name type="scientific">Candidatus Andersenbacteria bacterium RIFCSPHIGHO2_12_FULL_45_11b</name>
    <dbReference type="NCBI Taxonomy" id="1797282"/>
    <lineage>
        <taxon>Bacteria</taxon>
        <taxon>Candidatus Anderseniibacteriota</taxon>
    </lineage>
</organism>
<dbReference type="EMBL" id="MHHS01000032">
    <property type="protein sequence ID" value="OGY36609.1"/>
    <property type="molecule type" value="Genomic_DNA"/>
</dbReference>
<dbReference type="Proteomes" id="UP000177941">
    <property type="component" value="Unassembled WGS sequence"/>
</dbReference>
<gene>
    <name evidence="2" type="ORF">A3E36_03395</name>
</gene>
<accession>A0A1G1X9C3</accession>
<evidence type="ECO:0000313" key="3">
    <source>
        <dbReference type="Proteomes" id="UP000177941"/>
    </source>
</evidence>
<dbReference type="InterPro" id="IPR001173">
    <property type="entry name" value="Glyco_trans_2-like"/>
</dbReference>